<dbReference type="EMBL" id="QNRT01000003">
    <property type="protein sequence ID" value="RBP49772.1"/>
    <property type="molecule type" value="Genomic_DNA"/>
</dbReference>
<dbReference type="InParanoid" id="A0A395JL58"/>
<keyword evidence="3" id="KW-1185">Reference proteome</keyword>
<dbReference type="AlphaFoldDB" id="A0A395JL58"/>
<accession>A0A395JL58</accession>
<evidence type="ECO:0000313" key="2">
    <source>
        <dbReference type="EMBL" id="RBP49772.1"/>
    </source>
</evidence>
<feature type="region of interest" description="Disordered" evidence="1">
    <location>
        <begin position="72"/>
        <end position="107"/>
    </location>
</feature>
<dbReference type="Proteomes" id="UP000253083">
    <property type="component" value="Unassembled WGS sequence"/>
</dbReference>
<sequence>MHGRDCLEWMTIVQFLLLYPLNFATIESHSMSNMITRTVVTALFACLLASCGGKKVAESEIAPVADITRPPIMTKQAPKNSAEPVDPNETISYEEWLKRQDEENNNP</sequence>
<evidence type="ECO:0000256" key="1">
    <source>
        <dbReference type="SAM" id="MobiDB-lite"/>
    </source>
</evidence>
<feature type="compositionally biased region" description="Basic and acidic residues" evidence="1">
    <location>
        <begin position="95"/>
        <end position="107"/>
    </location>
</feature>
<gene>
    <name evidence="2" type="ORF">DFR28_103197</name>
</gene>
<comment type="caution">
    <text evidence="2">The sequence shown here is derived from an EMBL/GenBank/DDBJ whole genome shotgun (WGS) entry which is preliminary data.</text>
</comment>
<proteinExistence type="predicted"/>
<reference evidence="2 3" key="1">
    <citation type="submission" date="2018-06" db="EMBL/GenBank/DDBJ databases">
        <title>Genomic Encyclopedia of Type Strains, Phase IV (KMG-IV): sequencing the most valuable type-strain genomes for metagenomic binning, comparative biology and taxonomic classification.</title>
        <authorList>
            <person name="Goeker M."/>
        </authorList>
    </citation>
    <scope>NUCLEOTIDE SEQUENCE [LARGE SCALE GENOMIC DNA]</scope>
    <source>
        <strain evidence="2 3">DSM 24032</strain>
    </source>
</reference>
<evidence type="ECO:0000313" key="3">
    <source>
        <dbReference type="Proteomes" id="UP000253083"/>
    </source>
</evidence>
<organism evidence="2 3">
    <name type="scientific">Arenicella xantha</name>
    <dbReference type="NCBI Taxonomy" id="644221"/>
    <lineage>
        <taxon>Bacteria</taxon>
        <taxon>Pseudomonadati</taxon>
        <taxon>Pseudomonadota</taxon>
        <taxon>Gammaproteobacteria</taxon>
        <taxon>Arenicellales</taxon>
        <taxon>Arenicellaceae</taxon>
        <taxon>Arenicella</taxon>
    </lineage>
</organism>
<protein>
    <recommendedName>
        <fullName evidence="4">Lipoprotein</fullName>
    </recommendedName>
</protein>
<evidence type="ECO:0008006" key="4">
    <source>
        <dbReference type="Google" id="ProtNLM"/>
    </source>
</evidence>
<name>A0A395JL58_9GAMM</name>